<sequence>MSPENTNLTLRSTINADGTLELRLAEEPLPALAPGEVRVRMEAAPVNPSDMGLLLASADLATASSTGGGKQKRLSAELLNRKTRPFEGRIGLPLRVGNEGTGTVVEAAPDAAHMLGRQVAIFGGAMFACYRTIAAKECLIVPAGVPAPMRASLFVNPLTALAMVETMRMEGHGALVHTAAASSLGQMLIKICKSDDIDLVNIVRGEQQVAVLNALGARYVIDSSALDFNAQLRAAVAKTRATIAFDAIGGGRMTNILLQAMEASELRFSPSYSLYGSDVPKQVYIYGSLDLTQTGLDRNYGYAWSVGSFLITHFLKRAGEDVRTRLLSRISREYDSTFATHFSRQIHLTDLLDPVVLEGLMQKKTGDKYLVLFDGL</sequence>
<protein>
    <recommendedName>
        <fullName evidence="3">Enoyl reductase (ER) domain-containing protein</fullName>
    </recommendedName>
</protein>
<evidence type="ECO:0000259" key="3">
    <source>
        <dbReference type="SMART" id="SM00829"/>
    </source>
</evidence>
<accession>A0A0M3ARP1</accession>
<organism evidence="4 5">
    <name type="scientific">Sphingobium chungbukense</name>
    <dbReference type="NCBI Taxonomy" id="56193"/>
    <lineage>
        <taxon>Bacteria</taxon>
        <taxon>Pseudomonadati</taxon>
        <taxon>Pseudomonadota</taxon>
        <taxon>Alphaproteobacteria</taxon>
        <taxon>Sphingomonadales</taxon>
        <taxon>Sphingomonadaceae</taxon>
        <taxon>Sphingobium</taxon>
    </lineage>
</organism>
<dbReference type="EMBL" id="LBIC01000006">
    <property type="protein sequence ID" value="KKW91586.1"/>
    <property type="molecule type" value="Genomic_DNA"/>
</dbReference>
<feature type="domain" description="Enoyl reductase (ER)" evidence="3">
    <location>
        <begin position="18"/>
        <end position="281"/>
    </location>
</feature>
<dbReference type="AlphaFoldDB" id="A0A0M3ARP1"/>
<proteinExistence type="predicted"/>
<gene>
    <name evidence="4" type="ORF">YP76_14515</name>
</gene>
<dbReference type="RefSeq" id="WP_046764313.1">
    <property type="nucleotide sequence ID" value="NZ_LBIC01000006.1"/>
</dbReference>
<dbReference type="Gene3D" id="3.90.180.10">
    <property type="entry name" value="Medium-chain alcohol dehydrogenases, catalytic domain"/>
    <property type="match status" value="1"/>
</dbReference>
<dbReference type="PANTHER" id="PTHR48106">
    <property type="entry name" value="QUINONE OXIDOREDUCTASE PIG3-RELATED"/>
    <property type="match status" value="1"/>
</dbReference>
<keyword evidence="5" id="KW-1185">Reference proteome</keyword>
<keyword evidence="2" id="KW-0560">Oxidoreductase</keyword>
<name>A0A0M3ARP1_9SPHN</name>
<dbReference type="PANTHER" id="PTHR48106:SF18">
    <property type="entry name" value="QUINONE OXIDOREDUCTASE PIG3"/>
    <property type="match status" value="1"/>
</dbReference>
<dbReference type="Gene3D" id="3.40.50.720">
    <property type="entry name" value="NAD(P)-binding Rossmann-like Domain"/>
    <property type="match status" value="1"/>
</dbReference>
<dbReference type="InterPro" id="IPR020843">
    <property type="entry name" value="ER"/>
</dbReference>
<evidence type="ECO:0000256" key="2">
    <source>
        <dbReference type="ARBA" id="ARBA00023002"/>
    </source>
</evidence>
<evidence type="ECO:0000256" key="1">
    <source>
        <dbReference type="ARBA" id="ARBA00022857"/>
    </source>
</evidence>
<evidence type="ECO:0000313" key="5">
    <source>
        <dbReference type="Proteomes" id="UP000033874"/>
    </source>
</evidence>
<dbReference type="SUPFAM" id="SSF50129">
    <property type="entry name" value="GroES-like"/>
    <property type="match status" value="1"/>
</dbReference>
<dbReference type="STRING" id="56193.YP76_14515"/>
<dbReference type="SMART" id="SM00829">
    <property type="entry name" value="PKS_ER"/>
    <property type="match status" value="1"/>
</dbReference>
<evidence type="ECO:0000313" key="4">
    <source>
        <dbReference type="EMBL" id="KKW91586.1"/>
    </source>
</evidence>
<dbReference type="InterPro" id="IPR011032">
    <property type="entry name" value="GroES-like_sf"/>
</dbReference>
<dbReference type="SUPFAM" id="SSF51735">
    <property type="entry name" value="NAD(P)-binding Rossmann-fold domains"/>
    <property type="match status" value="1"/>
</dbReference>
<reference evidence="4 5" key="1">
    <citation type="submission" date="2015-04" db="EMBL/GenBank/DDBJ databases">
        <title>Genome sequence of aromatic hydrocarbons-degrading Sphingobium chungbukense DJ77.</title>
        <authorList>
            <person name="Kim Y.-C."/>
            <person name="Chae J.-C."/>
        </authorList>
    </citation>
    <scope>NUCLEOTIDE SEQUENCE [LARGE SCALE GENOMIC DNA]</scope>
    <source>
        <strain evidence="4 5">DJ77</strain>
    </source>
</reference>
<dbReference type="PATRIC" id="fig|56193.3.peg.3031"/>
<comment type="caution">
    <text evidence="4">The sequence shown here is derived from an EMBL/GenBank/DDBJ whole genome shotgun (WGS) entry which is preliminary data.</text>
</comment>
<dbReference type="Proteomes" id="UP000033874">
    <property type="component" value="Unassembled WGS sequence"/>
</dbReference>
<dbReference type="GO" id="GO:0070402">
    <property type="term" value="F:NADPH binding"/>
    <property type="evidence" value="ECO:0007669"/>
    <property type="project" value="TreeGrafter"/>
</dbReference>
<dbReference type="GO" id="GO:0016651">
    <property type="term" value="F:oxidoreductase activity, acting on NAD(P)H"/>
    <property type="evidence" value="ECO:0007669"/>
    <property type="project" value="TreeGrafter"/>
</dbReference>
<keyword evidence="1" id="KW-0521">NADP</keyword>
<dbReference type="InterPro" id="IPR036291">
    <property type="entry name" value="NAD(P)-bd_dom_sf"/>
</dbReference>